<dbReference type="Gene3D" id="2.30.30.40">
    <property type="entry name" value="SH3 Domains"/>
    <property type="match status" value="1"/>
</dbReference>
<keyword evidence="3" id="KW-1185">Reference proteome</keyword>
<feature type="chain" id="PRO_5040862119" description="SH3b domain-containing protein" evidence="1">
    <location>
        <begin position="21"/>
        <end position="247"/>
    </location>
</feature>
<dbReference type="AlphaFoldDB" id="A0A9W9LBA4"/>
<evidence type="ECO:0000313" key="3">
    <source>
        <dbReference type="Proteomes" id="UP001149079"/>
    </source>
</evidence>
<dbReference type="GeneID" id="81400183"/>
<reference evidence="2" key="1">
    <citation type="submission" date="2022-11" db="EMBL/GenBank/DDBJ databases">
        <authorList>
            <person name="Petersen C."/>
        </authorList>
    </citation>
    <scope>NUCLEOTIDE SEQUENCE</scope>
    <source>
        <strain evidence="2">IBT 22155</strain>
    </source>
</reference>
<evidence type="ECO:0008006" key="4">
    <source>
        <dbReference type="Google" id="ProtNLM"/>
    </source>
</evidence>
<reference evidence="2" key="2">
    <citation type="journal article" date="2023" name="IMA Fungus">
        <title>Comparative genomic study of the Penicillium genus elucidates a diverse pangenome and 15 lateral gene transfer events.</title>
        <authorList>
            <person name="Petersen C."/>
            <person name="Sorensen T."/>
            <person name="Nielsen M.R."/>
            <person name="Sondergaard T.E."/>
            <person name="Sorensen J.L."/>
            <person name="Fitzpatrick D.A."/>
            <person name="Frisvad J.C."/>
            <person name="Nielsen K.L."/>
        </authorList>
    </citation>
    <scope>NUCLEOTIDE SEQUENCE</scope>
    <source>
        <strain evidence="2">IBT 22155</strain>
    </source>
</reference>
<organism evidence="2 3">
    <name type="scientific">Penicillium bovifimosum</name>
    <dbReference type="NCBI Taxonomy" id="126998"/>
    <lineage>
        <taxon>Eukaryota</taxon>
        <taxon>Fungi</taxon>
        <taxon>Dikarya</taxon>
        <taxon>Ascomycota</taxon>
        <taxon>Pezizomycotina</taxon>
        <taxon>Eurotiomycetes</taxon>
        <taxon>Eurotiomycetidae</taxon>
        <taxon>Eurotiales</taxon>
        <taxon>Aspergillaceae</taxon>
        <taxon>Penicillium</taxon>
    </lineage>
</organism>
<accession>A0A9W9LBA4</accession>
<evidence type="ECO:0000256" key="1">
    <source>
        <dbReference type="SAM" id="SignalP"/>
    </source>
</evidence>
<dbReference type="RefSeq" id="XP_056526179.1">
    <property type="nucleotide sequence ID" value="XM_056661013.1"/>
</dbReference>
<protein>
    <recommendedName>
        <fullName evidence="4">SH3b domain-containing protein</fullName>
    </recommendedName>
</protein>
<dbReference type="OrthoDB" id="2251794at2759"/>
<sequence length="247" mass="26129">MLFTPILALAFAAITPIVNAYPITGSVVNCRSGPGTSHSVVKSYKKGTDVKITCQTSGTSVKGNNIWDKTSDGCYIADYYIRTGVNDYVTKKCGSSGGGSGGGKGNLPGLGATQSKHAKAIIGEAKKEGLGRQGCLAGIATALVESNIYIYANKKVPASLKYPHDKVGSDYDSVGIFQQRAIYYPNIAADMDAAKSAAQFFKQMKNIKGWKTMEVGKLCQKVQVSAYPSRYSQRVAEAKKICAAGGL</sequence>
<feature type="signal peptide" evidence="1">
    <location>
        <begin position="1"/>
        <end position="20"/>
    </location>
</feature>
<dbReference type="Proteomes" id="UP001149079">
    <property type="component" value="Unassembled WGS sequence"/>
</dbReference>
<comment type="caution">
    <text evidence="2">The sequence shown here is derived from an EMBL/GenBank/DDBJ whole genome shotgun (WGS) entry which is preliminary data.</text>
</comment>
<evidence type="ECO:0000313" key="2">
    <source>
        <dbReference type="EMBL" id="KAJ5145705.1"/>
    </source>
</evidence>
<proteinExistence type="predicted"/>
<keyword evidence="1" id="KW-0732">Signal</keyword>
<gene>
    <name evidence="2" type="ORF">N7515_000269</name>
</gene>
<name>A0A9W9LBA4_9EURO</name>
<dbReference type="EMBL" id="JAPQKL010000001">
    <property type="protein sequence ID" value="KAJ5145705.1"/>
    <property type="molecule type" value="Genomic_DNA"/>
</dbReference>